<proteinExistence type="predicted"/>
<dbReference type="EMBL" id="CM042884">
    <property type="protein sequence ID" value="KAI4369701.1"/>
    <property type="molecule type" value="Genomic_DNA"/>
</dbReference>
<reference evidence="2" key="1">
    <citation type="journal article" date="2023" name="Front. Plant Sci.">
        <title>Chromosomal-level genome assembly of Melastoma candidum provides insights into trichome evolution.</title>
        <authorList>
            <person name="Zhong Y."/>
            <person name="Wu W."/>
            <person name="Sun C."/>
            <person name="Zou P."/>
            <person name="Liu Y."/>
            <person name="Dai S."/>
            <person name="Zhou R."/>
        </authorList>
    </citation>
    <scope>NUCLEOTIDE SEQUENCE [LARGE SCALE GENOMIC DNA]</scope>
</reference>
<sequence length="746" mass="83187">MTSQQHLRTFLEPFLSTSTANALLTTAQAKQLHCQLLRRHGHLPVPAVLLSWKLLIRSYTSHDLFSVSLSCFVQMRRFVEHFNHFVFPSVVKSCAWWMDVGLGECVHGCVVKVGLEGDLYVGNALLSMYSKFGVLCGGGARQSNNASVGMDAELGLRRHVAHVVREKSGAISPSAEEGGRSDESNASLGLNSYEVGRSGKERKIVRSIGTSWFMKRERGNVVGNSVRKIFDVMPARDLVSWNTVIAGNVQSGMYDEALVMVRKMGLENIRPDAFTLSSMLPMCAEYADVVKAKEVHGYAVRHGIHDNVVIGSSLIDVYAKCTRIQDFFSVFNGLPRRDGITWNSMIAACVQNGLSNEGFEFFRCMVKDNLKPGPLSFSSIIPACSHLTSLIFGKQLHGYIVRTGLRDNVFIASSLVDMYAKCGKIEIAKSIFSNMKQHDLVSWTAIIMGCALHGQALDALKLFNEMEVSGVRPSYVSFIAILTACSHSGLVEEARKYYDRMIQEFGITPGVEHYAAMADLLGRAGRLEEAYDFICKMPAEPPGSLWSALLNACRIHKNVELAEKVSDRILAVDPENIGAYIIMSNIYSGARQYKEAATMRVSLRKRGFTKKPACSWIEVRNKLYSFFSGDKSHQSYEKISKALKVLYAQMEKIGYKPDTNEVFQDIEEEQKKELLLNHSERLAIGFGIISTPPGTTIRVIKNIRICMDCHTAIKYMCSIVAREIVIRDNSRFHHFKNGACSCGDYW</sequence>
<keyword evidence="2" id="KW-1185">Reference proteome</keyword>
<evidence type="ECO:0000313" key="1">
    <source>
        <dbReference type="EMBL" id="KAI4369701.1"/>
    </source>
</evidence>
<name>A0ACB9QUR0_9MYRT</name>
<protein>
    <submittedName>
        <fullName evidence="1">Uncharacterized protein</fullName>
    </submittedName>
</protein>
<comment type="caution">
    <text evidence="1">The sequence shown here is derived from an EMBL/GenBank/DDBJ whole genome shotgun (WGS) entry which is preliminary data.</text>
</comment>
<accession>A0ACB9QUR0</accession>
<gene>
    <name evidence="1" type="ORF">MLD38_018115</name>
</gene>
<organism evidence="1 2">
    <name type="scientific">Melastoma candidum</name>
    <dbReference type="NCBI Taxonomy" id="119954"/>
    <lineage>
        <taxon>Eukaryota</taxon>
        <taxon>Viridiplantae</taxon>
        <taxon>Streptophyta</taxon>
        <taxon>Embryophyta</taxon>
        <taxon>Tracheophyta</taxon>
        <taxon>Spermatophyta</taxon>
        <taxon>Magnoliopsida</taxon>
        <taxon>eudicotyledons</taxon>
        <taxon>Gunneridae</taxon>
        <taxon>Pentapetalae</taxon>
        <taxon>rosids</taxon>
        <taxon>malvids</taxon>
        <taxon>Myrtales</taxon>
        <taxon>Melastomataceae</taxon>
        <taxon>Melastomatoideae</taxon>
        <taxon>Melastomateae</taxon>
        <taxon>Melastoma</taxon>
    </lineage>
</organism>
<evidence type="ECO:0000313" key="2">
    <source>
        <dbReference type="Proteomes" id="UP001057402"/>
    </source>
</evidence>
<dbReference type="Proteomes" id="UP001057402">
    <property type="component" value="Chromosome 5"/>
</dbReference>